<evidence type="ECO:0000313" key="1">
    <source>
        <dbReference type="EMBL" id="KAI3733026.1"/>
    </source>
</evidence>
<keyword evidence="2" id="KW-1185">Reference proteome</keyword>
<proteinExistence type="predicted"/>
<organism evidence="1 2">
    <name type="scientific">Smallanthus sonchifolius</name>
    <dbReference type="NCBI Taxonomy" id="185202"/>
    <lineage>
        <taxon>Eukaryota</taxon>
        <taxon>Viridiplantae</taxon>
        <taxon>Streptophyta</taxon>
        <taxon>Embryophyta</taxon>
        <taxon>Tracheophyta</taxon>
        <taxon>Spermatophyta</taxon>
        <taxon>Magnoliopsida</taxon>
        <taxon>eudicotyledons</taxon>
        <taxon>Gunneridae</taxon>
        <taxon>Pentapetalae</taxon>
        <taxon>asterids</taxon>
        <taxon>campanulids</taxon>
        <taxon>Asterales</taxon>
        <taxon>Asteraceae</taxon>
        <taxon>Asteroideae</taxon>
        <taxon>Heliantheae alliance</taxon>
        <taxon>Millerieae</taxon>
        <taxon>Smallanthus</taxon>
    </lineage>
</organism>
<protein>
    <submittedName>
        <fullName evidence="1">Uncharacterized protein</fullName>
    </submittedName>
</protein>
<sequence length="102" mass="11326">MPASILSESVEVDCRGRIRGVDIRPQTRSDDSNVGETNWSGAFAHVGTTRSGRPSSAVEVQGTGVLRSRRKMAWTAGQWGRRSETRIGICQLWSLEFDFDLK</sequence>
<accession>A0ACB9CFH8</accession>
<evidence type="ECO:0000313" key="2">
    <source>
        <dbReference type="Proteomes" id="UP001056120"/>
    </source>
</evidence>
<reference evidence="2" key="1">
    <citation type="journal article" date="2022" name="Mol. Ecol. Resour.">
        <title>The genomes of chicory, endive, great burdock and yacon provide insights into Asteraceae palaeo-polyploidization history and plant inulin production.</title>
        <authorList>
            <person name="Fan W."/>
            <person name="Wang S."/>
            <person name="Wang H."/>
            <person name="Wang A."/>
            <person name="Jiang F."/>
            <person name="Liu H."/>
            <person name="Zhao H."/>
            <person name="Xu D."/>
            <person name="Zhang Y."/>
        </authorList>
    </citation>
    <scope>NUCLEOTIDE SEQUENCE [LARGE SCALE GENOMIC DNA]</scope>
    <source>
        <strain evidence="2">cv. Yunnan</strain>
    </source>
</reference>
<dbReference type="Proteomes" id="UP001056120">
    <property type="component" value="Linkage Group LG21"/>
</dbReference>
<dbReference type="EMBL" id="CM042038">
    <property type="protein sequence ID" value="KAI3733026.1"/>
    <property type="molecule type" value="Genomic_DNA"/>
</dbReference>
<name>A0ACB9CFH8_9ASTR</name>
<comment type="caution">
    <text evidence="1">The sequence shown here is derived from an EMBL/GenBank/DDBJ whole genome shotgun (WGS) entry which is preliminary data.</text>
</comment>
<gene>
    <name evidence="1" type="ORF">L1987_64241</name>
</gene>
<reference evidence="1 2" key="2">
    <citation type="journal article" date="2022" name="Mol. Ecol. Resour.">
        <title>The genomes of chicory, endive, great burdock and yacon provide insights into Asteraceae paleo-polyploidization history and plant inulin production.</title>
        <authorList>
            <person name="Fan W."/>
            <person name="Wang S."/>
            <person name="Wang H."/>
            <person name="Wang A."/>
            <person name="Jiang F."/>
            <person name="Liu H."/>
            <person name="Zhao H."/>
            <person name="Xu D."/>
            <person name="Zhang Y."/>
        </authorList>
    </citation>
    <scope>NUCLEOTIDE SEQUENCE [LARGE SCALE GENOMIC DNA]</scope>
    <source>
        <strain evidence="2">cv. Yunnan</strain>
        <tissue evidence="1">Leaves</tissue>
    </source>
</reference>